<organism evidence="2 3">
    <name type="scientific">Amycolatopsis magusensis</name>
    <dbReference type="NCBI Taxonomy" id="882444"/>
    <lineage>
        <taxon>Bacteria</taxon>
        <taxon>Bacillati</taxon>
        <taxon>Actinomycetota</taxon>
        <taxon>Actinomycetes</taxon>
        <taxon>Pseudonocardiales</taxon>
        <taxon>Pseudonocardiaceae</taxon>
        <taxon>Amycolatopsis</taxon>
    </lineage>
</organism>
<evidence type="ECO:0000313" key="3">
    <source>
        <dbReference type="Proteomes" id="UP000741013"/>
    </source>
</evidence>
<sequence>MFAIQPWNLLVLVLLVGLITGIVVVVVNRAKKK</sequence>
<evidence type="ECO:0000256" key="1">
    <source>
        <dbReference type="SAM" id="Phobius"/>
    </source>
</evidence>
<evidence type="ECO:0000313" key="2">
    <source>
        <dbReference type="EMBL" id="MBP2181613.1"/>
    </source>
</evidence>
<protein>
    <submittedName>
        <fullName evidence="2">F0F1-type ATP synthase assembly protein I</fullName>
    </submittedName>
</protein>
<proteinExistence type="predicted"/>
<dbReference type="EMBL" id="JAGGMS010000001">
    <property type="protein sequence ID" value="MBP2181613.1"/>
    <property type="molecule type" value="Genomic_DNA"/>
</dbReference>
<dbReference type="Proteomes" id="UP000741013">
    <property type="component" value="Unassembled WGS sequence"/>
</dbReference>
<comment type="caution">
    <text evidence="2">The sequence shown here is derived from an EMBL/GenBank/DDBJ whole genome shotgun (WGS) entry which is preliminary data.</text>
</comment>
<feature type="transmembrane region" description="Helical" evidence="1">
    <location>
        <begin position="6"/>
        <end position="27"/>
    </location>
</feature>
<accession>A0ABS4PRY0</accession>
<keyword evidence="1" id="KW-0472">Membrane</keyword>
<name>A0ABS4PRY0_9PSEU</name>
<keyword evidence="1" id="KW-1133">Transmembrane helix</keyword>
<gene>
    <name evidence="2" type="ORF">JOM49_003139</name>
</gene>
<keyword evidence="3" id="KW-1185">Reference proteome</keyword>
<keyword evidence="1" id="KW-0812">Transmembrane</keyword>
<reference evidence="2 3" key="1">
    <citation type="submission" date="2021-03" db="EMBL/GenBank/DDBJ databases">
        <title>Sequencing the genomes of 1000 actinobacteria strains.</title>
        <authorList>
            <person name="Klenk H.-P."/>
        </authorList>
    </citation>
    <scope>NUCLEOTIDE SEQUENCE [LARGE SCALE GENOMIC DNA]</scope>
    <source>
        <strain evidence="2 3">DSM 45510</strain>
    </source>
</reference>